<dbReference type="GO" id="GO:0009279">
    <property type="term" value="C:cell outer membrane"/>
    <property type="evidence" value="ECO:0007669"/>
    <property type="project" value="UniProtKB-SubCell"/>
</dbReference>
<keyword evidence="2" id="KW-0732">Signal</keyword>
<dbReference type="Proteomes" id="UP000024900">
    <property type="component" value="Unassembled WGS sequence"/>
</dbReference>
<evidence type="ECO:0000313" key="8">
    <source>
        <dbReference type="EMBL" id="KGJ71502.1"/>
    </source>
</evidence>
<keyword evidence="3 6" id="KW-0472">Membrane</keyword>
<comment type="similarity">
    <text evidence="5">Belongs to the Omp25/RopB family.</text>
</comment>
<dbReference type="Gene3D" id="2.40.160.20">
    <property type="match status" value="1"/>
</dbReference>
<dbReference type="InterPro" id="IPR011250">
    <property type="entry name" value="OMP/PagP_B-barrel"/>
</dbReference>
<dbReference type="GO" id="GO:0004190">
    <property type="term" value="F:aspartic-type endopeptidase activity"/>
    <property type="evidence" value="ECO:0007669"/>
    <property type="project" value="InterPro"/>
</dbReference>
<dbReference type="InterPro" id="IPR020080">
    <property type="entry name" value="OM_adhesin/peptidase_omptin"/>
</dbReference>
<dbReference type="SUPFAM" id="SSF56925">
    <property type="entry name" value="OMPA-like"/>
    <property type="match status" value="1"/>
</dbReference>
<reference evidence="8 9" key="1">
    <citation type="journal article" date="2014" name="BMC Genomics">
        <title>Comparative genomics of Bradyrhizobium japonicum CPAC 15 and Bradyrhizobium diazoefficiens CPAC 7: elite model strains for understanding symbiotic performance with soybean.</title>
        <authorList>
            <person name="Siqueira A.F."/>
            <person name="Ormeno-Orrillo E."/>
            <person name="Souza R.C."/>
            <person name="Rodrigues E.P."/>
            <person name="Almeida L.G."/>
            <person name="Barcellos F.G."/>
            <person name="Batista J.S."/>
            <person name="Nakatami A.S."/>
            <person name="Martinez-Romero E."/>
            <person name="Vasconcelos A.T."/>
            <person name="Hungria M."/>
        </authorList>
    </citation>
    <scope>NUCLEOTIDE SEQUENCE [LARGE SCALE GENOMIC DNA]</scope>
    <source>
        <strain evidence="8 9">SEMIA 5080</strain>
    </source>
</reference>
<dbReference type="InterPro" id="IPR051692">
    <property type="entry name" value="OMP-like"/>
</dbReference>
<comment type="caution">
    <text evidence="8">The sequence shown here is derived from an EMBL/GenBank/DDBJ whole genome shotgun (WGS) entry which is preliminary data.</text>
</comment>
<evidence type="ECO:0000259" key="7">
    <source>
        <dbReference type="Pfam" id="PF13505"/>
    </source>
</evidence>
<feature type="domain" description="Outer membrane protein beta-barrel" evidence="7">
    <location>
        <begin position="90"/>
        <end position="273"/>
    </location>
</feature>
<keyword evidence="4" id="KW-0998">Cell outer membrane</keyword>
<evidence type="ECO:0000256" key="5">
    <source>
        <dbReference type="ARBA" id="ARBA00038306"/>
    </source>
</evidence>
<dbReference type="SUPFAM" id="SSF69917">
    <property type="entry name" value="OMPT-like"/>
    <property type="match status" value="1"/>
</dbReference>
<keyword evidence="6" id="KW-1133">Transmembrane helix</keyword>
<protein>
    <submittedName>
        <fullName evidence="8">Putative OmpA-like protein</fullName>
    </submittedName>
</protein>
<dbReference type="AlphaFoldDB" id="A0A837CR23"/>
<dbReference type="InterPro" id="IPR053724">
    <property type="entry name" value="OMP_A26_sf"/>
</dbReference>
<sequence length="620" mass="67046">MLRHAACYVEDVITNRRAVIFGAAPARYWGPGAPTICRAAILSERDYNSGKFRAIFMRSRVLFLGAATMAIATTGTSMANLGREALPPSVWNWSGGYIGGHVGGGYGRTSFTNPFGPPIYGDVVDIPSFVAGGQIGYNWQNNSWVYGLELDASAAVASGSNTCLAASDLIVSANCNAAPNLFATGTGRIGYAFGSLGQTLAYLKAGAAWQNNRGDIVNNFEGGDLPQEKTHFDYGQVGGVIGLGVEQALTPSWSVNVEYDYLHFGGPSVATASTAKLSPSTILPASTTSLSSNYHIGKIGLNYHFGADPEAAPKSDSPLHARSAGSVPPIPYTSGWSFEGGSRLWLSRGRFQWDQSAVPYGWPEDPSILISRLTYHALDGLSGEVFGRVDSPWGVFLKSSLGIGFFNKGKSNDEDWLPHEGYPYLNTRSGESNGRFAYYTADAGYDVLRSTNYKIGGFIGWAYYSQSSDSRGCVPLTNPQDFCRIKPSDDRIVGSQDTQWNAPRIGLSAETMLTERWRLNADIAYLPWTDFKGRDNHLLRKKTTFSEQHGNGGGGVQVEGLLSYFVTNNISLGVGGRYWAMWTKKEADSADCGNGCGSLGFANYSMERWGTFFQASYKLN</sequence>
<feature type="transmembrane region" description="Helical" evidence="6">
    <location>
        <begin position="61"/>
        <end position="79"/>
    </location>
</feature>
<dbReference type="InterPro" id="IPR027385">
    <property type="entry name" value="Beta-barrel_OMP"/>
</dbReference>
<proteinExistence type="inferred from homology"/>
<accession>A0A837CR23</accession>
<name>A0A837CR23_9BRAD</name>
<dbReference type="Gene3D" id="2.40.128.90">
    <property type="entry name" value="OMPT-like"/>
    <property type="match status" value="1"/>
</dbReference>
<dbReference type="PANTHER" id="PTHR34001">
    <property type="entry name" value="BLL7405 PROTEIN"/>
    <property type="match status" value="1"/>
</dbReference>
<keyword evidence="6" id="KW-0812">Transmembrane</keyword>
<dbReference type="EMBL" id="ADOU02000001">
    <property type="protein sequence ID" value="KGJ71502.1"/>
    <property type="molecule type" value="Genomic_DNA"/>
</dbReference>
<evidence type="ECO:0000256" key="6">
    <source>
        <dbReference type="SAM" id="Phobius"/>
    </source>
</evidence>
<dbReference type="InterPro" id="IPR000036">
    <property type="entry name" value="Peptidase_A26_omptin"/>
</dbReference>
<evidence type="ECO:0000256" key="4">
    <source>
        <dbReference type="ARBA" id="ARBA00023237"/>
    </source>
</evidence>
<gene>
    <name evidence="8" type="ORF">BJA5080_08025</name>
</gene>
<dbReference type="GO" id="GO:0006508">
    <property type="term" value="P:proteolysis"/>
    <property type="evidence" value="ECO:0007669"/>
    <property type="project" value="InterPro"/>
</dbReference>
<organism evidence="8 9">
    <name type="scientific">Bradyrhizobium diazoefficiens SEMIA 5080</name>
    <dbReference type="NCBI Taxonomy" id="754504"/>
    <lineage>
        <taxon>Bacteria</taxon>
        <taxon>Pseudomonadati</taxon>
        <taxon>Pseudomonadota</taxon>
        <taxon>Alphaproteobacteria</taxon>
        <taxon>Hyphomicrobiales</taxon>
        <taxon>Nitrobacteraceae</taxon>
        <taxon>Bradyrhizobium</taxon>
    </lineage>
</organism>
<evidence type="ECO:0000256" key="2">
    <source>
        <dbReference type="ARBA" id="ARBA00022729"/>
    </source>
</evidence>
<dbReference type="PANTHER" id="PTHR34001:SF3">
    <property type="entry name" value="BLL7405 PROTEIN"/>
    <property type="match status" value="1"/>
</dbReference>
<dbReference type="Pfam" id="PF01278">
    <property type="entry name" value="Omptin"/>
    <property type="match status" value="1"/>
</dbReference>
<evidence type="ECO:0000256" key="1">
    <source>
        <dbReference type="ARBA" id="ARBA00004442"/>
    </source>
</evidence>
<evidence type="ECO:0000313" key="9">
    <source>
        <dbReference type="Proteomes" id="UP000024900"/>
    </source>
</evidence>
<evidence type="ECO:0000256" key="3">
    <source>
        <dbReference type="ARBA" id="ARBA00023136"/>
    </source>
</evidence>
<dbReference type="Pfam" id="PF13505">
    <property type="entry name" value="OMP_b-brl"/>
    <property type="match status" value="1"/>
</dbReference>
<comment type="subcellular location">
    <subcellularLocation>
        <location evidence="1">Cell outer membrane</location>
    </subcellularLocation>
</comment>